<evidence type="ECO:0000256" key="5">
    <source>
        <dbReference type="ARBA" id="ARBA00023268"/>
    </source>
</evidence>
<gene>
    <name evidence="9" type="ORF">SAMN04488105_101435</name>
</gene>
<sequence>MPEARDAVDYRFGDGIAWLAVANPPVNTLSRRVREGLGAALDRAEAEPGLKAVVLMGAGATFSAGADLAEPGRPSAGPAVVDLCARLEGFPVPVVAAIHGTALGGGLELALAAHYRIALSSARLGFPEVRLGLIPAAGGTQRLARMIGAKGALDMLLGGGMFAASRAPARGLLDAVAEGDLRAATEGFVRQLLETGQGPRRCSEMRQGFAEPAAYQKEVARRRDAAARQPEIAPRELVAAVEAAMLLPFEAGLAFEADVQETCLASDQSRALRAAFVSEGMAGRLGLPGGTARPALHRLAVLGGGGLAAQLVFTALNAGLELRWGTIDPEAFLTGVPQLRDAFAEAVKRGALTDEQAQDRMAGLKVGDSASMAADADMVVLAAQGQGHVPVPEGTVRAVACAGEVEALGLRFAQPGSASRLVEVVAGPVVSASELAAAQALVRALGKIAVRVTSRGETIAARLVAACQRAADALVDAGQNPYDIDRAFREWGWTRPPFEARDRMGLRELATQPRADGARNWSALLLGAGRGGRSARRGVYDWTADPSMPREDSALKTLLDAERPSAAAMPPDLIRKRVLGAMVNEGARMLASGMALRPSDIDVVALHALEMPRWRGGPMHLAGVMKLLALRRAMEGFDHPDRAFWAPEPIFAELVKNGRSFDDLNAEPVSRSA</sequence>
<dbReference type="GO" id="GO:0003857">
    <property type="term" value="F:(3S)-3-hydroxyacyl-CoA dehydrogenase (NAD+) activity"/>
    <property type="evidence" value="ECO:0007669"/>
    <property type="project" value="UniProtKB-EC"/>
</dbReference>
<dbReference type="InterPro" id="IPR006176">
    <property type="entry name" value="3-OHacyl-CoA_DH_NAD-bd"/>
</dbReference>
<dbReference type="InterPro" id="IPR036291">
    <property type="entry name" value="NAD(P)-bd_dom_sf"/>
</dbReference>
<dbReference type="Proteomes" id="UP000198994">
    <property type="component" value="Unassembled WGS sequence"/>
</dbReference>
<dbReference type="GO" id="GO:0006631">
    <property type="term" value="P:fatty acid metabolic process"/>
    <property type="evidence" value="ECO:0007669"/>
    <property type="project" value="InterPro"/>
</dbReference>
<dbReference type="EC" id="4.2.1.17" evidence="2"/>
<dbReference type="EMBL" id="FNAV01000001">
    <property type="protein sequence ID" value="SDE19430.1"/>
    <property type="molecule type" value="Genomic_DNA"/>
</dbReference>
<dbReference type="Gene3D" id="1.10.1040.50">
    <property type="match status" value="1"/>
</dbReference>
<keyword evidence="5" id="KW-0511">Multifunctional enzyme</keyword>
<evidence type="ECO:0000256" key="1">
    <source>
        <dbReference type="ARBA" id="ARBA00008750"/>
    </source>
</evidence>
<dbReference type="STRING" id="282683.SAMN04488105_101435"/>
<reference evidence="10" key="1">
    <citation type="submission" date="2016-10" db="EMBL/GenBank/DDBJ databases">
        <authorList>
            <person name="Varghese N."/>
            <person name="Submissions S."/>
        </authorList>
    </citation>
    <scope>NUCLEOTIDE SEQUENCE [LARGE SCALE GENOMIC DNA]</scope>
    <source>
        <strain evidence="10">DSM 10146</strain>
    </source>
</reference>
<protein>
    <recommendedName>
        <fullName evidence="2">enoyl-CoA hydratase</fullName>
        <ecNumber evidence="2">4.2.1.17</ecNumber>
    </recommendedName>
</protein>
<dbReference type="Gene3D" id="3.90.226.10">
    <property type="entry name" value="2-enoyl-CoA Hydratase, Chain A, domain 1"/>
    <property type="match status" value="1"/>
</dbReference>
<keyword evidence="3" id="KW-0413">Isomerase</keyword>
<dbReference type="SUPFAM" id="SSF48179">
    <property type="entry name" value="6-phosphogluconate dehydrogenase C-terminal domain-like"/>
    <property type="match status" value="2"/>
</dbReference>
<dbReference type="SUPFAM" id="SSF51735">
    <property type="entry name" value="NAD(P)-binding Rossmann-fold domains"/>
    <property type="match status" value="1"/>
</dbReference>
<evidence type="ECO:0000256" key="2">
    <source>
        <dbReference type="ARBA" id="ARBA00012076"/>
    </source>
</evidence>
<feature type="domain" description="3-hydroxyacyl-CoA dehydrogenase NAD binding" evidence="8">
    <location>
        <begin position="299"/>
        <end position="381"/>
    </location>
</feature>
<comment type="catalytic activity">
    <reaction evidence="6">
        <text>a (3S)-3-hydroxyacyl-CoA + NAD(+) = a 3-oxoacyl-CoA + NADH + H(+)</text>
        <dbReference type="Rhea" id="RHEA:22432"/>
        <dbReference type="ChEBI" id="CHEBI:15378"/>
        <dbReference type="ChEBI" id="CHEBI:57318"/>
        <dbReference type="ChEBI" id="CHEBI:57540"/>
        <dbReference type="ChEBI" id="CHEBI:57945"/>
        <dbReference type="ChEBI" id="CHEBI:90726"/>
        <dbReference type="EC" id="1.1.1.35"/>
    </reaction>
</comment>
<dbReference type="RefSeq" id="WP_242661597.1">
    <property type="nucleotide sequence ID" value="NZ_FNAV01000001.1"/>
</dbReference>
<evidence type="ECO:0000256" key="3">
    <source>
        <dbReference type="ARBA" id="ARBA00023235"/>
    </source>
</evidence>
<comment type="similarity">
    <text evidence="1">In the N-terminal section; belongs to the enoyl-CoA hydratase/isomerase family.</text>
</comment>
<dbReference type="PANTHER" id="PTHR23309">
    <property type="entry name" value="3-HYDROXYACYL-COA DEHYROGENASE"/>
    <property type="match status" value="1"/>
</dbReference>
<dbReference type="Pfam" id="PF00378">
    <property type="entry name" value="ECH_1"/>
    <property type="match status" value="1"/>
</dbReference>
<comment type="similarity">
    <text evidence="7">Belongs to the enoyl-CoA hydratase/isomerase family.</text>
</comment>
<organism evidence="9 10">
    <name type="scientific">Salipiger thiooxidans</name>
    <dbReference type="NCBI Taxonomy" id="282683"/>
    <lineage>
        <taxon>Bacteria</taxon>
        <taxon>Pseudomonadati</taxon>
        <taxon>Pseudomonadota</taxon>
        <taxon>Alphaproteobacteria</taxon>
        <taxon>Rhodobacterales</taxon>
        <taxon>Roseobacteraceae</taxon>
        <taxon>Salipiger</taxon>
    </lineage>
</organism>
<dbReference type="GO" id="GO:0016853">
    <property type="term" value="F:isomerase activity"/>
    <property type="evidence" value="ECO:0007669"/>
    <property type="project" value="UniProtKB-KW"/>
</dbReference>
<dbReference type="InterPro" id="IPR008927">
    <property type="entry name" value="6-PGluconate_DH-like_C_sf"/>
</dbReference>
<evidence type="ECO:0000259" key="8">
    <source>
        <dbReference type="Pfam" id="PF02737"/>
    </source>
</evidence>
<keyword evidence="10" id="KW-1185">Reference proteome</keyword>
<dbReference type="GO" id="GO:0070403">
    <property type="term" value="F:NAD+ binding"/>
    <property type="evidence" value="ECO:0007669"/>
    <property type="project" value="InterPro"/>
</dbReference>
<accession>A0A1G7AXN7</accession>
<name>A0A1G7AXN7_9RHOB</name>
<dbReference type="InterPro" id="IPR029045">
    <property type="entry name" value="ClpP/crotonase-like_dom_sf"/>
</dbReference>
<dbReference type="Gene3D" id="3.40.50.720">
    <property type="entry name" value="NAD(P)-binding Rossmann-like Domain"/>
    <property type="match status" value="1"/>
</dbReference>
<keyword evidence="4" id="KW-0456">Lyase</keyword>
<dbReference type="GO" id="GO:0004300">
    <property type="term" value="F:enoyl-CoA hydratase activity"/>
    <property type="evidence" value="ECO:0007669"/>
    <property type="project" value="UniProtKB-EC"/>
</dbReference>
<evidence type="ECO:0000256" key="4">
    <source>
        <dbReference type="ARBA" id="ARBA00023239"/>
    </source>
</evidence>
<proteinExistence type="inferred from homology"/>
<evidence type="ECO:0000256" key="7">
    <source>
        <dbReference type="RuleBase" id="RU003707"/>
    </source>
</evidence>
<dbReference type="InterPro" id="IPR001753">
    <property type="entry name" value="Enoyl-CoA_hydra/iso"/>
</dbReference>
<dbReference type="AlphaFoldDB" id="A0A1G7AXN7"/>
<dbReference type="SUPFAM" id="SSF52096">
    <property type="entry name" value="ClpP/crotonase"/>
    <property type="match status" value="1"/>
</dbReference>
<dbReference type="PROSITE" id="PS00166">
    <property type="entry name" value="ENOYL_COA_HYDRATASE"/>
    <property type="match status" value="1"/>
</dbReference>
<dbReference type="CDD" id="cd06558">
    <property type="entry name" value="crotonase-like"/>
    <property type="match status" value="1"/>
</dbReference>
<evidence type="ECO:0000313" key="9">
    <source>
        <dbReference type="EMBL" id="SDE19430.1"/>
    </source>
</evidence>
<evidence type="ECO:0000313" key="10">
    <source>
        <dbReference type="Proteomes" id="UP000198994"/>
    </source>
</evidence>
<evidence type="ECO:0000256" key="6">
    <source>
        <dbReference type="ARBA" id="ARBA00049556"/>
    </source>
</evidence>
<dbReference type="Pfam" id="PF02737">
    <property type="entry name" value="3HCDH_N"/>
    <property type="match status" value="1"/>
</dbReference>
<dbReference type="InterPro" id="IPR018376">
    <property type="entry name" value="Enoyl-CoA_hyd/isom_CS"/>
</dbReference>